<dbReference type="InterPro" id="IPR039353">
    <property type="entry name" value="TF_Adf1"/>
</dbReference>
<dbReference type="SMART" id="SM00595">
    <property type="entry name" value="MADF"/>
    <property type="match status" value="1"/>
</dbReference>
<evidence type="ECO:0000259" key="2">
    <source>
        <dbReference type="PROSITE" id="PS51029"/>
    </source>
</evidence>
<dbReference type="GO" id="GO:0006357">
    <property type="term" value="P:regulation of transcription by RNA polymerase II"/>
    <property type="evidence" value="ECO:0007669"/>
    <property type="project" value="TreeGrafter"/>
</dbReference>
<feature type="domain" description="MADF" evidence="2">
    <location>
        <begin position="8"/>
        <end position="96"/>
    </location>
</feature>
<name>A0A1L8DFJ4_9DIPT</name>
<accession>A0A1L8DFJ4</accession>
<evidence type="ECO:0000256" key="1">
    <source>
        <dbReference type="PROSITE-ProRule" id="PRU00371"/>
    </source>
</evidence>
<keyword evidence="1" id="KW-0539">Nucleus</keyword>
<dbReference type="InterPro" id="IPR006578">
    <property type="entry name" value="MADF-dom"/>
</dbReference>
<dbReference type="EMBL" id="GFDF01008855">
    <property type="protein sequence ID" value="JAV05229.1"/>
    <property type="molecule type" value="Transcribed_RNA"/>
</dbReference>
<dbReference type="PROSITE" id="PS51031">
    <property type="entry name" value="BESS"/>
    <property type="match status" value="1"/>
</dbReference>
<dbReference type="GO" id="GO:0005667">
    <property type="term" value="C:transcription regulator complex"/>
    <property type="evidence" value="ECO:0007669"/>
    <property type="project" value="TreeGrafter"/>
</dbReference>
<proteinExistence type="predicted"/>
<dbReference type="PROSITE" id="PS51029">
    <property type="entry name" value="MADF"/>
    <property type="match status" value="1"/>
</dbReference>
<comment type="subcellular location">
    <subcellularLocation>
        <location evidence="1">Nucleus</location>
    </subcellularLocation>
</comment>
<reference evidence="4" key="1">
    <citation type="submission" date="2016-12" db="EMBL/GenBank/DDBJ databases">
        <title>An insight into the sialome and mialome of the sand fly, Nyssomyia neivai.</title>
        <authorList>
            <person name="Sebastian V."/>
            <person name="Goulart T.M."/>
            <person name="Oliveira W."/>
            <person name="Calvo E."/>
            <person name="Oliveira L.F."/>
            <person name="Pinto M.C."/>
            <person name="Rosselino A.M."/>
            <person name="Ribeiro J.M."/>
        </authorList>
    </citation>
    <scope>NUCLEOTIDE SEQUENCE</scope>
</reference>
<dbReference type="PANTHER" id="PTHR12243:SF67">
    <property type="entry name" value="COREPRESSOR OF PANGOLIN, ISOFORM A-RELATED"/>
    <property type="match status" value="1"/>
</dbReference>
<sequence length="230" mass="27023">MISSKDKEVLLDIQKRPVLYAKEFSTPSKDNITGKIEAWKELSVKHKYAEDKLRSRWNFLRKKFRTRLKASYGGDPPSDAFLEEFEPMRFLVNHIDWGRAERLKRKPATQYRVIQAHDDYYNPPELPRYQVKQEDVQVLSSDEEDQSSHSQYHNIIDYPQPAPEVSLHEYNTECPDSSGNNKDDELFLLSLMPFMTQLSGCQKLRARIRIQEILYEELQKNGVNNTSCSY</sequence>
<dbReference type="AlphaFoldDB" id="A0A1L8DFJ4"/>
<dbReference type="GO" id="GO:0003677">
    <property type="term" value="F:DNA binding"/>
    <property type="evidence" value="ECO:0007669"/>
    <property type="project" value="InterPro"/>
</dbReference>
<evidence type="ECO:0000313" key="4">
    <source>
        <dbReference type="EMBL" id="JAV05229.1"/>
    </source>
</evidence>
<evidence type="ECO:0000259" key="3">
    <source>
        <dbReference type="PROSITE" id="PS51031"/>
    </source>
</evidence>
<dbReference type="PANTHER" id="PTHR12243">
    <property type="entry name" value="MADF DOMAIN TRANSCRIPTION FACTOR"/>
    <property type="match status" value="1"/>
</dbReference>
<dbReference type="Pfam" id="PF02944">
    <property type="entry name" value="BESS"/>
    <property type="match status" value="1"/>
</dbReference>
<dbReference type="InterPro" id="IPR004210">
    <property type="entry name" value="BESS_motif"/>
</dbReference>
<dbReference type="Pfam" id="PF10545">
    <property type="entry name" value="MADF_DNA_bdg"/>
    <property type="match status" value="1"/>
</dbReference>
<dbReference type="GO" id="GO:0005634">
    <property type="term" value="C:nucleus"/>
    <property type="evidence" value="ECO:0007669"/>
    <property type="project" value="UniProtKB-SubCell"/>
</dbReference>
<feature type="domain" description="BESS" evidence="3">
    <location>
        <begin position="181"/>
        <end position="220"/>
    </location>
</feature>
<protein>
    <submittedName>
        <fullName evidence="4">Putative transcription factor adf-1-like protein</fullName>
    </submittedName>
</protein>
<organism evidence="4">
    <name type="scientific">Nyssomyia neivai</name>
    <dbReference type="NCBI Taxonomy" id="330878"/>
    <lineage>
        <taxon>Eukaryota</taxon>
        <taxon>Metazoa</taxon>
        <taxon>Ecdysozoa</taxon>
        <taxon>Arthropoda</taxon>
        <taxon>Hexapoda</taxon>
        <taxon>Insecta</taxon>
        <taxon>Pterygota</taxon>
        <taxon>Neoptera</taxon>
        <taxon>Endopterygota</taxon>
        <taxon>Diptera</taxon>
        <taxon>Nematocera</taxon>
        <taxon>Psychodoidea</taxon>
        <taxon>Psychodidae</taxon>
        <taxon>Nyssomyia</taxon>
    </lineage>
</organism>